<dbReference type="InterPro" id="IPR002110">
    <property type="entry name" value="Ankyrin_rpt"/>
</dbReference>
<gene>
    <name evidence="2" type="ORF">GCM10023322_31560</name>
</gene>
<dbReference type="Proteomes" id="UP001501570">
    <property type="component" value="Unassembled WGS sequence"/>
</dbReference>
<dbReference type="PROSITE" id="PS50088">
    <property type="entry name" value="ANK_REPEAT"/>
    <property type="match status" value="1"/>
</dbReference>
<keyword evidence="3" id="KW-1185">Reference proteome</keyword>
<dbReference type="InterPro" id="IPR036770">
    <property type="entry name" value="Ankyrin_rpt-contain_sf"/>
</dbReference>
<sequence length="426" mass="46908">MHSLLWELRDVDLAGEVGSTLLREAAVAGHAEIVEQLLWSGANPNRSRSSGVEPVSWLAEHGAWNVLLRVLPTHTHPSLPTVPEQSLRAALHLARAWLTVDPEQELCRRLDAVGDPATVVDRDRMPAWLDGGPMAVRVRVRTGDGRQDQVWAAHRAVVTLLEEKLGILTPCDELAERAMHSADRDSWDAAQAYTTIVQRAERDAEVFDWLAARLAHPTTKERLFAAEIVYGLSFDQRPFGARALDALAARLRNEPDPTVLDNLIGAFAEYSIRARPGTHLLEILPHAHHSDPSVRARVAMELICVTGSRRDSTLPAPARPPQPVLITTLIELAEDLVPETRTAALGTLANAYLNTAQVHAVLTAHLTDPHPPARILAAVGLALRNDLRGREALRRMEADPVTAVIAREWFAELDRTLARQPPPPQH</sequence>
<evidence type="ECO:0000313" key="3">
    <source>
        <dbReference type="Proteomes" id="UP001501570"/>
    </source>
</evidence>
<dbReference type="PROSITE" id="PS50297">
    <property type="entry name" value="ANK_REP_REGION"/>
    <property type="match status" value="1"/>
</dbReference>
<keyword evidence="1" id="KW-0040">ANK repeat</keyword>
<organism evidence="2 3">
    <name type="scientific">Rugosimonospora acidiphila</name>
    <dbReference type="NCBI Taxonomy" id="556531"/>
    <lineage>
        <taxon>Bacteria</taxon>
        <taxon>Bacillati</taxon>
        <taxon>Actinomycetota</taxon>
        <taxon>Actinomycetes</taxon>
        <taxon>Micromonosporales</taxon>
        <taxon>Micromonosporaceae</taxon>
        <taxon>Rugosimonospora</taxon>
    </lineage>
</organism>
<dbReference type="EMBL" id="BAABJQ010000008">
    <property type="protein sequence ID" value="GAA5186087.1"/>
    <property type="molecule type" value="Genomic_DNA"/>
</dbReference>
<dbReference type="Gene3D" id="1.25.10.10">
    <property type="entry name" value="Leucine-rich Repeat Variant"/>
    <property type="match status" value="1"/>
</dbReference>
<dbReference type="Pfam" id="PF00023">
    <property type="entry name" value="Ank"/>
    <property type="match status" value="1"/>
</dbReference>
<dbReference type="SUPFAM" id="SSF48403">
    <property type="entry name" value="Ankyrin repeat"/>
    <property type="match status" value="1"/>
</dbReference>
<reference evidence="3" key="1">
    <citation type="journal article" date="2019" name="Int. J. Syst. Evol. Microbiol.">
        <title>The Global Catalogue of Microorganisms (GCM) 10K type strain sequencing project: providing services to taxonomists for standard genome sequencing and annotation.</title>
        <authorList>
            <consortium name="The Broad Institute Genomics Platform"/>
            <consortium name="The Broad Institute Genome Sequencing Center for Infectious Disease"/>
            <person name="Wu L."/>
            <person name="Ma J."/>
        </authorList>
    </citation>
    <scope>NUCLEOTIDE SEQUENCE [LARGE SCALE GENOMIC DNA]</scope>
    <source>
        <strain evidence="3">JCM 18304</strain>
    </source>
</reference>
<evidence type="ECO:0000313" key="2">
    <source>
        <dbReference type="EMBL" id="GAA5186087.1"/>
    </source>
</evidence>
<dbReference type="InterPro" id="IPR011989">
    <property type="entry name" value="ARM-like"/>
</dbReference>
<accession>A0ABP9RS62</accession>
<dbReference type="SUPFAM" id="SSF48371">
    <property type="entry name" value="ARM repeat"/>
    <property type="match status" value="1"/>
</dbReference>
<name>A0ABP9RS62_9ACTN</name>
<dbReference type="Gene3D" id="1.25.40.20">
    <property type="entry name" value="Ankyrin repeat-containing domain"/>
    <property type="match status" value="1"/>
</dbReference>
<feature type="repeat" description="ANK" evidence="1">
    <location>
        <begin position="17"/>
        <end position="49"/>
    </location>
</feature>
<comment type="caution">
    <text evidence="2">The sequence shown here is derived from an EMBL/GenBank/DDBJ whole genome shotgun (WGS) entry which is preliminary data.</text>
</comment>
<protein>
    <submittedName>
        <fullName evidence="2">Uncharacterized protein</fullName>
    </submittedName>
</protein>
<dbReference type="InterPro" id="IPR016024">
    <property type="entry name" value="ARM-type_fold"/>
</dbReference>
<proteinExistence type="predicted"/>
<evidence type="ECO:0000256" key="1">
    <source>
        <dbReference type="PROSITE-ProRule" id="PRU00023"/>
    </source>
</evidence>